<evidence type="ECO:0000256" key="1">
    <source>
        <dbReference type="ARBA" id="ARBA00022448"/>
    </source>
</evidence>
<gene>
    <name evidence="5" type="ORF">K0U00_39915</name>
</gene>
<keyword evidence="1" id="KW-0813">Transport</keyword>
<evidence type="ECO:0000313" key="5">
    <source>
        <dbReference type="EMBL" id="MBW7460248.1"/>
    </source>
</evidence>
<proteinExistence type="predicted"/>
<dbReference type="InterPro" id="IPR003593">
    <property type="entry name" value="AAA+_ATPase"/>
</dbReference>
<feature type="domain" description="ABC transporter" evidence="4">
    <location>
        <begin position="1"/>
        <end position="221"/>
    </location>
</feature>
<evidence type="ECO:0000256" key="3">
    <source>
        <dbReference type="ARBA" id="ARBA00022840"/>
    </source>
</evidence>
<keyword evidence="3 5" id="KW-0067">ATP-binding</keyword>
<evidence type="ECO:0000259" key="4">
    <source>
        <dbReference type="PROSITE" id="PS50893"/>
    </source>
</evidence>
<feature type="non-terminal residue" evidence="5">
    <location>
        <position position="221"/>
    </location>
</feature>
<dbReference type="PROSITE" id="PS50893">
    <property type="entry name" value="ABC_TRANSPORTER_2"/>
    <property type="match status" value="1"/>
</dbReference>
<comment type="caution">
    <text evidence="5">The sequence shown here is derived from an EMBL/GenBank/DDBJ whole genome shotgun (WGS) entry which is preliminary data.</text>
</comment>
<dbReference type="Pfam" id="PF00005">
    <property type="entry name" value="ABC_tran"/>
    <property type="match status" value="1"/>
</dbReference>
<dbReference type="Proteomes" id="UP001519887">
    <property type="component" value="Unassembled WGS sequence"/>
</dbReference>
<dbReference type="InterPro" id="IPR050093">
    <property type="entry name" value="ABC_SmlMolc_Importer"/>
</dbReference>
<dbReference type="InterPro" id="IPR027417">
    <property type="entry name" value="P-loop_NTPase"/>
</dbReference>
<evidence type="ECO:0000313" key="6">
    <source>
        <dbReference type="Proteomes" id="UP001519887"/>
    </source>
</evidence>
<keyword evidence="6" id="KW-1185">Reference proteome</keyword>
<dbReference type="InterPro" id="IPR017871">
    <property type="entry name" value="ABC_transporter-like_CS"/>
</dbReference>
<name>A0ABS7CH68_9BACL</name>
<sequence length="221" mass="24697">MRGASKTFGEKEVLRGVDLDIPAGQFIAIVGRSGCGKSTLLRCVAGLTGIDEGTVRLDGVDLTNMAPKKRNVGMVFQAYALFPNMTVYENVAFGLKMKGMPRAEIERTVKKMLEIIDMSEKSGQYPQRLSGGQQQRVALVRSLAVQPKLMMMDEPLSALDAKIRKMLRLEIRRIQQELGMTTLFVTHDQEEALTMSDRICIMNQGRIEQNGTPEEIYTRPK</sequence>
<keyword evidence="2" id="KW-0547">Nucleotide-binding</keyword>
<dbReference type="PROSITE" id="PS00211">
    <property type="entry name" value="ABC_TRANSPORTER_1"/>
    <property type="match status" value="1"/>
</dbReference>
<evidence type="ECO:0000256" key="2">
    <source>
        <dbReference type="ARBA" id="ARBA00022741"/>
    </source>
</evidence>
<dbReference type="EMBL" id="JAHZIK010002109">
    <property type="protein sequence ID" value="MBW7460248.1"/>
    <property type="molecule type" value="Genomic_DNA"/>
</dbReference>
<dbReference type="PANTHER" id="PTHR42781:SF4">
    <property type="entry name" value="SPERMIDINE_PUTRESCINE IMPORT ATP-BINDING PROTEIN POTA"/>
    <property type="match status" value="1"/>
</dbReference>
<dbReference type="PANTHER" id="PTHR42781">
    <property type="entry name" value="SPERMIDINE/PUTRESCINE IMPORT ATP-BINDING PROTEIN POTA"/>
    <property type="match status" value="1"/>
</dbReference>
<reference evidence="5 6" key="1">
    <citation type="submission" date="2021-07" db="EMBL/GenBank/DDBJ databases">
        <title>Paenibacillus radiodurans sp. nov., isolated from the southeastern edge of Tengger Desert.</title>
        <authorList>
            <person name="Zhang G."/>
        </authorList>
    </citation>
    <scope>NUCLEOTIDE SEQUENCE [LARGE SCALE GENOMIC DNA]</scope>
    <source>
        <strain evidence="5 6">CCM 7311</strain>
    </source>
</reference>
<accession>A0ABS7CH68</accession>
<dbReference type="SMART" id="SM00382">
    <property type="entry name" value="AAA"/>
    <property type="match status" value="1"/>
</dbReference>
<dbReference type="GO" id="GO:0005524">
    <property type="term" value="F:ATP binding"/>
    <property type="evidence" value="ECO:0007669"/>
    <property type="project" value="UniProtKB-KW"/>
</dbReference>
<organism evidence="5 6">
    <name type="scientific">Paenibacillus sepulcri</name>
    <dbReference type="NCBI Taxonomy" id="359917"/>
    <lineage>
        <taxon>Bacteria</taxon>
        <taxon>Bacillati</taxon>
        <taxon>Bacillota</taxon>
        <taxon>Bacilli</taxon>
        <taxon>Bacillales</taxon>
        <taxon>Paenibacillaceae</taxon>
        <taxon>Paenibacillus</taxon>
    </lineage>
</organism>
<dbReference type="Gene3D" id="3.40.50.300">
    <property type="entry name" value="P-loop containing nucleotide triphosphate hydrolases"/>
    <property type="match status" value="1"/>
</dbReference>
<protein>
    <submittedName>
        <fullName evidence="5">ABC transporter ATP-binding protein</fullName>
    </submittedName>
</protein>
<dbReference type="InterPro" id="IPR003439">
    <property type="entry name" value="ABC_transporter-like_ATP-bd"/>
</dbReference>
<dbReference type="SUPFAM" id="SSF52540">
    <property type="entry name" value="P-loop containing nucleoside triphosphate hydrolases"/>
    <property type="match status" value="1"/>
</dbReference>